<proteinExistence type="inferred from homology"/>
<evidence type="ECO:0000313" key="13">
    <source>
        <dbReference type="Proteomes" id="UP000310189"/>
    </source>
</evidence>
<dbReference type="GO" id="GO:0046933">
    <property type="term" value="F:proton-transporting ATP synthase activity, rotational mechanism"/>
    <property type="evidence" value="ECO:0007669"/>
    <property type="project" value="InterPro"/>
</dbReference>
<dbReference type="Gene3D" id="3.40.1380.10">
    <property type="match status" value="1"/>
</dbReference>
<evidence type="ECO:0000256" key="10">
    <source>
        <dbReference type="ARBA" id="ARBA00023310"/>
    </source>
</evidence>
<dbReference type="NCBIfam" id="TIGR01146">
    <property type="entry name" value="ATPsyn_F1gamma"/>
    <property type="match status" value="1"/>
</dbReference>
<evidence type="ECO:0000256" key="11">
    <source>
        <dbReference type="RuleBase" id="RU004001"/>
    </source>
</evidence>
<sequence length="295" mass="32217">MLRAVAARPAIKQAAAARSFSSTAPAQETLREIEQRLKSVKNIEKITKSMKMIASTKLTKAQRAMNTAIIYGKTNNELFEQSQIKSPENAKSLWIVVSSDSGLCGGIHSSVSKYTKRGIAEDGSEDNQIVILGDRARNQLQRSNPSDVKLSFNQIGKQVPTFADAAGIADTILTSGVEFDQVNLVYNQYTSQIGYDAGTLKAYTDKVLSESEGFKSYEQEEEATKDLAQFSFANAIYATLVEGHASEINARRNAMDNASKNAGEMINTLNLKYNRGRQAQITNELIDIITGASSL</sequence>
<dbReference type="SUPFAM" id="SSF52943">
    <property type="entry name" value="ATP synthase (F1-ATPase), gamma subunit"/>
    <property type="match status" value="1"/>
</dbReference>
<evidence type="ECO:0000313" key="12">
    <source>
        <dbReference type="EMBL" id="TIA92722.1"/>
    </source>
</evidence>
<dbReference type="FunFam" id="3.40.1380.10:FF:000003">
    <property type="entry name" value="ATP synthase subunit gamma"/>
    <property type="match status" value="1"/>
</dbReference>
<dbReference type="InterPro" id="IPR023632">
    <property type="entry name" value="ATP_synth_F1_gsu_CS"/>
</dbReference>
<keyword evidence="3 11" id="KW-0813">Transport</keyword>
<evidence type="ECO:0000256" key="2">
    <source>
        <dbReference type="ARBA" id="ARBA00007681"/>
    </source>
</evidence>
<dbReference type="InterPro" id="IPR000131">
    <property type="entry name" value="ATP_synth_F1_gsu"/>
</dbReference>
<keyword evidence="7" id="KW-0496">Mitochondrion</keyword>
<dbReference type="Gene3D" id="1.10.287.80">
    <property type="entry name" value="ATP synthase, gamma subunit, helix hairpin domain"/>
    <property type="match status" value="1"/>
</dbReference>
<dbReference type="Proteomes" id="UP000310189">
    <property type="component" value="Unassembled WGS sequence"/>
</dbReference>
<dbReference type="FunFam" id="1.10.287.80:FF:000001">
    <property type="entry name" value="ATP synthase gamma chain"/>
    <property type="match status" value="1"/>
</dbReference>
<dbReference type="EMBL" id="SPNW01000005">
    <property type="protein sequence ID" value="TIA92722.1"/>
    <property type="molecule type" value="Genomic_DNA"/>
</dbReference>
<dbReference type="InterPro" id="IPR035968">
    <property type="entry name" value="ATP_synth_F1_ATPase_gsu"/>
</dbReference>
<dbReference type="PANTHER" id="PTHR11693:SF22">
    <property type="entry name" value="ATP SYNTHASE SUBUNIT GAMMA, MITOCHONDRIAL"/>
    <property type="match status" value="1"/>
</dbReference>
<dbReference type="PIRSF" id="PIRSF039089">
    <property type="entry name" value="ATP_synthase_gamma"/>
    <property type="match status" value="1"/>
</dbReference>
<dbReference type="CDD" id="cd12151">
    <property type="entry name" value="F1-ATPase_gamma"/>
    <property type="match status" value="1"/>
</dbReference>
<accession>A0A4T0FV62</accession>
<dbReference type="PANTHER" id="PTHR11693">
    <property type="entry name" value="ATP SYNTHASE GAMMA CHAIN"/>
    <property type="match status" value="1"/>
</dbReference>
<keyword evidence="10 11" id="KW-0066">ATP synthesis</keyword>
<comment type="caution">
    <text evidence="12">The sequence shown here is derived from an EMBL/GenBank/DDBJ whole genome shotgun (WGS) entry which is preliminary data.</text>
</comment>
<dbReference type="PRINTS" id="PR00126">
    <property type="entry name" value="ATPASEGAMMA"/>
</dbReference>
<keyword evidence="5" id="KW-0999">Mitochondrion inner membrane</keyword>
<protein>
    <recommendedName>
        <fullName evidence="11">ATP synthase subunit gamma</fullName>
    </recommendedName>
</protein>
<reference evidence="12 13" key="1">
    <citation type="submission" date="2019-03" db="EMBL/GenBank/DDBJ databases">
        <title>Sequencing 23 genomes of Wallemia ichthyophaga.</title>
        <authorList>
            <person name="Gostincar C."/>
        </authorList>
    </citation>
    <scope>NUCLEOTIDE SEQUENCE [LARGE SCALE GENOMIC DNA]</scope>
    <source>
        <strain evidence="12 13">EXF-5753</strain>
    </source>
</reference>
<keyword evidence="8" id="KW-0472">Membrane</keyword>
<evidence type="ECO:0000256" key="3">
    <source>
        <dbReference type="ARBA" id="ARBA00022448"/>
    </source>
</evidence>
<organism evidence="12 13">
    <name type="scientific">Wallemia hederae</name>
    <dbReference type="NCBI Taxonomy" id="1540922"/>
    <lineage>
        <taxon>Eukaryota</taxon>
        <taxon>Fungi</taxon>
        <taxon>Dikarya</taxon>
        <taxon>Basidiomycota</taxon>
        <taxon>Wallemiomycotina</taxon>
        <taxon>Wallemiomycetes</taxon>
        <taxon>Wallemiales</taxon>
        <taxon>Wallemiaceae</taxon>
        <taxon>Wallemia</taxon>
    </lineage>
</organism>
<keyword evidence="9 11" id="KW-0139">CF(1)</keyword>
<evidence type="ECO:0000256" key="8">
    <source>
        <dbReference type="ARBA" id="ARBA00023136"/>
    </source>
</evidence>
<dbReference type="Pfam" id="PF00231">
    <property type="entry name" value="ATP-synt"/>
    <property type="match status" value="1"/>
</dbReference>
<keyword evidence="6 11" id="KW-0406">Ion transport</keyword>
<evidence type="ECO:0000256" key="6">
    <source>
        <dbReference type="ARBA" id="ARBA00023065"/>
    </source>
</evidence>
<evidence type="ECO:0000256" key="1">
    <source>
        <dbReference type="ARBA" id="ARBA00004637"/>
    </source>
</evidence>
<comment type="similarity">
    <text evidence="2 11">Belongs to the ATPase gamma chain family.</text>
</comment>
<dbReference type="OrthoDB" id="239812at2759"/>
<comment type="subcellular location">
    <subcellularLocation>
        <location evidence="1">Mitochondrion inner membrane</location>
        <topology evidence="1">Peripheral membrane protein</topology>
    </subcellularLocation>
</comment>
<dbReference type="AlphaFoldDB" id="A0A4T0FV62"/>
<comment type="subunit">
    <text evidence="11">F-type ATPases have 2 components, CF(1) - the catalytic core - and CF(0) - the membrane proton channel. CF(1) and CF(0) have multiple subunits.</text>
</comment>
<name>A0A4T0FV62_9BASI</name>
<dbReference type="GO" id="GO:0045259">
    <property type="term" value="C:proton-transporting ATP synthase complex"/>
    <property type="evidence" value="ECO:0007669"/>
    <property type="project" value="UniProtKB-KW"/>
</dbReference>
<evidence type="ECO:0000256" key="4">
    <source>
        <dbReference type="ARBA" id="ARBA00022781"/>
    </source>
</evidence>
<keyword evidence="13" id="KW-1185">Reference proteome</keyword>
<dbReference type="GO" id="GO:0005743">
    <property type="term" value="C:mitochondrial inner membrane"/>
    <property type="evidence" value="ECO:0007669"/>
    <property type="project" value="UniProtKB-SubCell"/>
</dbReference>
<dbReference type="PROSITE" id="PS00153">
    <property type="entry name" value="ATPASE_GAMMA"/>
    <property type="match status" value="1"/>
</dbReference>
<gene>
    <name evidence="12" type="ORF">E3P99_00473</name>
</gene>
<keyword evidence="4 11" id="KW-0375">Hydrogen ion transport</keyword>
<evidence type="ECO:0000256" key="5">
    <source>
        <dbReference type="ARBA" id="ARBA00022792"/>
    </source>
</evidence>
<evidence type="ECO:0000256" key="7">
    <source>
        <dbReference type="ARBA" id="ARBA00023128"/>
    </source>
</evidence>
<evidence type="ECO:0000256" key="9">
    <source>
        <dbReference type="ARBA" id="ARBA00023196"/>
    </source>
</evidence>